<evidence type="ECO:0000313" key="2">
    <source>
        <dbReference type="Proteomes" id="UP000199695"/>
    </source>
</evidence>
<protein>
    <submittedName>
        <fullName evidence="1">Uncharacterized protein</fullName>
    </submittedName>
</protein>
<dbReference type="RefSeq" id="WP_139179487.1">
    <property type="nucleotide sequence ID" value="NZ_FOCQ01000008.1"/>
</dbReference>
<keyword evidence="2" id="KW-1185">Reference proteome</keyword>
<dbReference type="STRING" id="1173111.SAMN05444955_108195"/>
<dbReference type="EMBL" id="FOCQ01000008">
    <property type="protein sequence ID" value="SEN31031.1"/>
    <property type="molecule type" value="Genomic_DNA"/>
</dbReference>
<reference evidence="1 2" key="1">
    <citation type="submission" date="2016-10" db="EMBL/GenBank/DDBJ databases">
        <authorList>
            <person name="de Groot N.N."/>
        </authorList>
    </citation>
    <scope>NUCLEOTIDE SEQUENCE [LARGE SCALE GENOMIC DNA]</scope>
    <source>
        <strain evidence="1 2">DSM 46701</strain>
    </source>
</reference>
<gene>
    <name evidence="1" type="ORF">SAMN05444955_108195</name>
</gene>
<organism evidence="1 2">
    <name type="scientific">Lihuaxuella thermophila</name>
    <dbReference type="NCBI Taxonomy" id="1173111"/>
    <lineage>
        <taxon>Bacteria</taxon>
        <taxon>Bacillati</taxon>
        <taxon>Bacillota</taxon>
        <taxon>Bacilli</taxon>
        <taxon>Bacillales</taxon>
        <taxon>Thermoactinomycetaceae</taxon>
        <taxon>Lihuaxuella</taxon>
    </lineage>
</organism>
<name>A0A1H8FGQ9_9BACL</name>
<sequence>MGSLPCRDRYAVVKECALLPLPLLPASVEECIMTAIGVLSGKRFDIGEAVISEKAWNALEYSDLTRSSNTLKEMGENSVWSRNRKMTRQHSHL</sequence>
<dbReference type="Proteomes" id="UP000199695">
    <property type="component" value="Unassembled WGS sequence"/>
</dbReference>
<proteinExistence type="predicted"/>
<evidence type="ECO:0000313" key="1">
    <source>
        <dbReference type="EMBL" id="SEN31031.1"/>
    </source>
</evidence>
<accession>A0A1H8FGQ9</accession>
<dbReference type="AlphaFoldDB" id="A0A1H8FGQ9"/>